<comment type="caution">
    <text evidence="1">The sequence shown here is derived from an EMBL/GenBank/DDBJ whole genome shotgun (WGS) entry which is preliminary data.</text>
</comment>
<gene>
    <name evidence="1" type="ORF">IEO70_18855</name>
</gene>
<organism evidence="1 2">
    <name type="scientific">Peribacillus faecalis</name>
    <dbReference type="NCBI Taxonomy" id="2772559"/>
    <lineage>
        <taxon>Bacteria</taxon>
        <taxon>Bacillati</taxon>
        <taxon>Bacillota</taxon>
        <taxon>Bacilli</taxon>
        <taxon>Bacillales</taxon>
        <taxon>Bacillaceae</taxon>
        <taxon>Peribacillus</taxon>
    </lineage>
</organism>
<evidence type="ECO:0000313" key="2">
    <source>
        <dbReference type="Proteomes" id="UP000602076"/>
    </source>
</evidence>
<dbReference type="RefSeq" id="WP_190999923.1">
    <property type="nucleotide sequence ID" value="NZ_JACXSI010000069.1"/>
</dbReference>
<evidence type="ECO:0000313" key="1">
    <source>
        <dbReference type="EMBL" id="MBD3110389.1"/>
    </source>
</evidence>
<dbReference type="Proteomes" id="UP000602076">
    <property type="component" value="Unassembled WGS sequence"/>
</dbReference>
<name>A0A927D0D3_9BACI</name>
<dbReference type="Gene3D" id="1.20.120.1450">
    <property type="match status" value="1"/>
</dbReference>
<dbReference type="Pfam" id="PF07307">
    <property type="entry name" value="HEPPP_synt_1"/>
    <property type="match status" value="1"/>
</dbReference>
<dbReference type="InterPro" id="IPR009920">
    <property type="entry name" value="HEPPP_synth_su1"/>
</dbReference>
<protein>
    <submittedName>
        <fullName evidence="1">Heptaprenyl diphosphate synthase component 1</fullName>
    </submittedName>
</protein>
<sequence>MDNINAYKKHLHNYILSLASHPYVRRYLSDPIIDDDKLYLLIMLLKDIDLSDEERDQIIAATILVQIALDIHDHIPASSTINDGKSLTEHQLTVLAGDYYSGLYYFILSKLERIDLIRSLAVGIKDINEHKMILHQLHFVDEEALYSAIRTIQSSLVVKVAECFKKSHYQEFIEQYLLICALKQQREQFIAQGDSFLFNSLSGLIFKKQAKDLVERERSELLSSAEKRIVSLHSACSQSLLSSFNQNSSLYRSLQAILTENELKESSYAEEG</sequence>
<dbReference type="GO" id="GO:0009234">
    <property type="term" value="P:menaquinone biosynthetic process"/>
    <property type="evidence" value="ECO:0007669"/>
    <property type="project" value="InterPro"/>
</dbReference>
<dbReference type="EMBL" id="JACXSI010000069">
    <property type="protein sequence ID" value="MBD3110389.1"/>
    <property type="molecule type" value="Genomic_DNA"/>
</dbReference>
<keyword evidence="2" id="KW-1185">Reference proteome</keyword>
<proteinExistence type="predicted"/>
<accession>A0A927D0D3</accession>
<dbReference type="AlphaFoldDB" id="A0A927D0D3"/>
<reference evidence="1" key="1">
    <citation type="submission" date="2020-09" db="EMBL/GenBank/DDBJ databases">
        <title>Bacillus faecalis sp. nov., a moderately halophilic bacterium isolated from cow faeces.</title>
        <authorList>
            <person name="Jiang L."/>
            <person name="Lee J."/>
        </authorList>
    </citation>
    <scope>NUCLEOTIDE SEQUENCE</scope>
    <source>
        <strain evidence="1">AGMB 02131</strain>
    </source>
</reference>